<comment type="caution">
    <text evidence="11">Lacks conserved residue(s) required for the propagation of feature annotation.</text>
</comment>
<dbReference type="GO" id="GO:0070402">
    <property type="term" value="F:NADPH binding"/>
    <property type="evidence" value="ECO:0007669"/>
    <property type="project" value="UniProtKB-UniRule"/>
</dbReference>
<reference evidence="13 14" key="1">
    <citation type="submission" date="2018-06" db="EMBL/GenBank/DDBJ databases">
        <authorList>
            <consortium name="Pathogen Informatics"/>
            <person name="Doyle S."/>
        </authorList>
    </citation>
    <scope>NUCLEOTIDE SEQUENCE [LARGE SCALE GENOMIC DNA]</scope>
    <source>
        <strain evidence="13 14">NCTC10717</strain>
    </source>
</reference>
<keyword evidence="9 11" id="KW-0413">Isomerase</keyword>
<comment type="cofactor">
    <cofactor evidence="11">
        <name>Mg(2+)</name>
        <dbReference type="ChEBI" id="CHEBI:18420"/>
    </cofactor>
</comment>
<dbReference type="Proteomes" id="UP000254575">
    <property type="component" value="Unassembled WGS sequence"/>
</dbReference>
<dbReference type="GO" id="GO:0010181">
    <property type="term" value="F:FMN binding"/>
    <property type="evidence" value="ECO:0007669"/>
    <property type="project" value="UniProtKB-UniRule"/>
</dbReference>
<comment type="function">
    <text evidence="11">Involved in the biosynthesis of isoprenoids. Catalyzes the 1,3-allylic rearrangement of the homoallylic substrate isopentenyl (IPP) to its allylic isomer, dimethylallyl diphosphate (DMAPP).</text>
</comment>
<dbReference type="NCBIfam" id="TIGR02151">
    <property type="entry name" value="IPP_isom_2"/>
    <property type="match status" value="1"/>
</dbReference>
<evidence type="ECO:0000259" key="12">
    <source>
        <dbReference type="Pfam" id="PF01070"/>
    </source>
</evidence>
<evidence type="ECO:0000256" key="6">
    <source>
        <dbReference type="ARBA" id="ARBA00022842"/>
    </source>
</evidence>
<feature type="binding site" evidence="11">
    <location>
        <begin position="274"/>
        <end position="276"/>
    </location>
    <ligand>
        <name>FMN</name>
        <dbReference type="ChEBI" id="CHEBI:58210"/>
    </ligand>
</feature>
<dbReference type="PANTHER" id="PTHR43665">
    <property type="entry name" value="ISOPENTENYL-DIPHOSPHATE DELTA-ISOMERASE"/>
    <property type="match status" value="1"/>
</dbReference>
<comment type="cofactor">
    <cofactor evidence="11">
        <name>NADPH</name>
        <dbReference type="ChEBI" id="CHEBI:57783"/>
    </cofactor>
</comment>
<dbReference type="Gene3D" id="3.20.20.70">
    <property type="entry name" value="Aldolase class I"/>
    <property type="match status" value="1"/>
</dbReference>
<feature type="binding site" evidence="11">
    <location>
        <begin position="69"/>
        <end position="71"/>
    </location>
    <ligand>
        <name>FMN</name>
        <dbReference type="ChEBI" id="CHEBI:58210"/>
    </ligand>
</feature>
<feature type="binding site" evidence="11">
    <location>
        <position position="164"/>
    </location>
    <ligand>
        <name>Mg(2+)</name>
        <dbReference type="ChEBI" id="CHEBI:18420"/>
    </ligand>
</feature>
<dbReference type="GO" id="GO:0004452">
    <property type="term" value="F:isopentenyl-diphosphate delta-isomerase activity"/>
    <property type="evidence" value="ECO:0007669"/>
    <property type="project" value="UniProtKB-UniRule"/>
</dbReference>
<dbReference type="PIRSF" id="PIRSF003314">
    <property type="entry name" value="IPP_isomerase"/>
    <property type="match status" value="1"/>
</dbReference>
<dbReference type="SUPFAM" id="SSF51395">
    <property type="entry name" value="FMN-linked oxidoreductases"/>
    <property type="match status" value="1"/>
</dbReference>
<feature type="binding site" evidence="11">
    <location>
        <position position="195"/>
    </location>
    <ligand>
        <name>FMN</name>
        <dbReference type="ChEBI" id="CHEBI:58210"/>
    </ligand>
</feature>
<keyword evidence="8 11" id="KW-0414">Isoprene biosynthesis</keyword>
<gene>
    <name evidence="11 13" type="primary">fni</name>
    <name evidence="13" type="ORF">NCTC10717_01752</name>
</gene>
<proteinExistence type="inferred from homology"/>
<name>A0A380N1K3_9GAMM</name>
<keyword evidence="14" id="KW-1185">Reference proteome</keyword>
<evidence type="ECO:0000256" key="11">
    <source>
        <dbReference type="HAMAP-Rule" id="MF_00354"/>
    </source>
</evidence>
<dbReference type="InterPro" id="IPR000262">
    <property type="entry name" value="FMN-dep_DH"/>
</dbReference>
<dbReference type="HAMAP" id="MF_00354">
    <property type="entry name" value="Idi_2"/>
    <property type="match status" value="1"/>
</dbReference>
<dbReference type="OrthoDB" id="9795032at2"/>
<dbReference type="InterPro" id="IPR013785">
    <property type="entry name" value="Aldolase_TIM"/>
</dbReference>
<feature type="binding site" evidence="11">
    <location>
        <begin position="11"/>
        <end position="12"/>
    </location>
    <ligand>
        <name>substrate</name>
    </ligand>
</feature>
<evidence type="ECO:0000256" key="2">
    <source>
        <dbReference type="ARBA" id="ARBA00022490"/>
    </source>
</evidence>
<sequence>MKEQFARINQRKREHLDIIADDQDIERSQNGLDRYHLQHRALPEIALDDIDTRVNFLGKTLSFPLIISSMTGGDDELICRINRNLAQAAEACQVAMAVGSQRVMMREKGAQASFDLREYAPNTVLIGNLGAVQLNYDFGIRECQQAVEILSADGLYLHLNPLQEAIQPEGDTDFSNLSDKIAQINRDLNVLVLLKEVGCGLSLADIALGIKAGIRYFDIAGRGGTSWSRIEYHRRRNHQDTLGLIFQDWGLPMAGALKQAYQHHPEQFFIASGGIRNGIDMAKSIILGAQLCGIAAPFLAAAQESAEAVIAQIQQLQQQYRTALFLLGCKNQQQLRGQWQYFLQD</sequence>
<evidence type="ECO:0000256" key="7">
    <source>
        <dbReference type="ARBA" id="ARBA00022857"/>
    </source>
</evidence>
<dbReference type="GO" id="GO:0016491">
    <property type="term" value="F:oxidoreductase activity"/>
    <property type="evidence" value="ECO:0007669"/>
    <property type="project" value="InterPro"/>
</dbReference>
<dbReference type="Pfam" id="PF01070">
    <property type="entry name" value="FMN_dh"/>
    <property type="match status" value="2"/>
</dbReference>
<evidence type="ECO:0000256" key="5">
    <source>
        <dbReference type="ARBA" id="ARBA00022723"/>
    </source>
</evidence>
<feature type="binding site" evidence="11">
    <location>
        <position position="128"/>
    </location>
    <ligand>
        <name>FMN</name>
        <dbReference type="ChEBI" id="CHEBI:58210"/>
    </ligand>
</feature>
<feature type="binding site" evidence="11">
    <location>
        <begin position="100"/>
        <end position="102"/>
    </location>
    <ligand>
        <name>substrate</name>
    </ligand>
</feature>
<comment type="subcellular location">
    <subcellularLocation>
        <location evidence="11">Cytoplasm</location>
    </subcellularLocation>
</comment>
<evidence type="ECO:0000256" key="1">
    <source>
        <dbReference type="ARBA" id="ARBA00001917"/>
    </source>
</evidence>
<evidence type="ECO:0000256" key="8">
    <source>
        <dbReference type="ARBA" id="ARBA00023229"/>
    </source>
</evidence>
<comment type="similarity">
    <text evidence="11">Belongs to the IPP isomerase type 2 family.</text>
</comment>
<dbReference type="AlphaFoldDB" id="A0A380N1K3"/>
<evidence type="ECO:0000256" key="4">
    <source>
        <dbReference type="ARBA" id="ARBA00022643"/>
    </source>
</evidence>
<feature type="domain" description="FMN-dependent dehydrogenase" evidence="12">
    <location>
        <begin position="14"/>
        <end position="105"/>
    </location>
</feature>
<evidence type="ECO:0000313" key="14">
    <source>
        <dbReference type="Proteomes" id="UP000254575"/>
    </source>
</evidence>
<comment type="cofactor">
    <cofactor evidence="1 11">
        <name>FMN</name>
        <dbReference type="ChEBI" id="CHEBI:58210"/>
    </cofactor>
</comment>
<keyword evidence="4 11" id="KW-0288">FMN</keyword>
<dbReference type="EMBL" id="UHIA01000004">
    <property type="protein sequence ID" value="SUO98013.1"/>
    <property type="molecule type" value="Genomic_DNA"/>
</dbReference>
<evidence type="ECO:0000256" key="3">
    <source>
        <dbReference type="ARBA" id="ARBA00022630"/>
    </source>
</evidence>
<dbReference type="InterPro" id="IPR011179">
    <property type="entry name" value="IPdP_isomerase"/>
</dbReference>
<feature type="binding site" evidence="11">
    <location>
        <position position="68"/>
    </location>
    <ligand>
        <name>FMN</name>
        <dbReference type="ChEBI" id="CHEBI:58210"/>
    </ligand>
</feature>
<keyword evidence="3 11" id="KW-0285">Flavoprotein</keyword>
<dbReference type="PANTHER" id="PTHR43665:SF1">
    <property type="entry name" value="ISOPENTENYL-DIPHOSPHATE DELTA-ISOMERASE"/>
    <property type="match status" value="1"/>
</dbReference>
<feature type="binding site" evidence="11">
    <location>
        <position position="225"/>
    </location>
    <ligand>
        <name>FMN</name>
        <dbReference type="ChEBI" id="CHEBI:58210"/>
    </ligand>
</feature>
<evidence type="ECO:0000313" key="13">
    <source>
        <dbReference type="EMBL" id="SUO98013.1"/>
    </source>
</evidence>
<feature type="domain" description="FMN-dependent dehydrogenase" evidence="12">
    <location>
        <begin position="270"/>
        <end position="336"/>
    </location>
</feature>
<keyword evidence="6 11" id="KW-0460">Magnesium</keyword>
<evidence type="ECO:0000256" key="10">
    <source>
        <dbReference type="ARBA" id="ARBA00025810"/>
    </source>
</evidence>
<comment type="subunit">
    <text evidence="10 11">Homooctamer. Dimer of tetramers.</text>
</comment>
<feature type="binding site" evidence="11">
    <location>
        <position position="100"/>
    </location>
    <ligand>
        <name>FMN</name>
        <dbReference type="ChEBI" id="CHEBI:58210"/>
    </ligand>
</feature>
<dbReference type="CDD" id="cd02811">
    <property type="entry name" value="IDI-2_FMN"/>
    <property type="match status" value="1"/>
</dbReference>
<keyword evidence="7 11" id="KW-0521">NADP</keyword>
<dbReference type="GO" id="GO:0000287">
    <property type="term" value="F:magnesium ion binding"/>
    <property type="evidence" value="ECO:0007669"/>
    <property type="project" value="UniProtKB-UniRule"/>
</dbReference>
<dbReference type="GO" id="GO:0008299">
    <property type="term" value="P:isoprenoid biosynthetic process"/>
    <property type="evidence" value="ECO:0007669"/>
    <property type="project" value="UniProtKB-UniRule"/>
</dbReference>
<keyword evidence="5 11" id="KW-0479">Metal-binding</keyword>
<accession>A0A380N1K3</accession>
<protein>
    <recommendedName>
        <fullName evidence="11">Isopentenyl-diphosphate delta-isomerase</fullName>
        <shortName evidence="11">IPP isomerase</shortName>
        <ecNumber evidence="11">5.3.3.2</ecNumber>
    </recommendedName>
    <alternativeName>
        <fullName evidence="11">Isopentenyl diphosphate:dimethylallyl diphosphate isomerase</fullName>
    </alternativeName>
    <alternativeName>
        <fullName evidence="11">Isopentenyl pyrophosphate isomerase</fullName>
    </alternativeName>
    <alternativeName>
        <fullName evidence="11">Type 2 isopentenyl diphosphate isomerase</fullName>
        <shortName evidence="11">IDI-2</shortName>
    </alternativeName>
</protein>
<comment type="catalytic activity">
    <reaction evidence="11">
        <text>isopentenyl diphosphate = dimethylallyl diphosphate</text>
        <dbReference type="Rhea" id="RHEA:23284"/>
        <dbReference type="ChEBI" id="CHEBI:57623"/>
        <dbReference type="ChEBI" id="CHEBI:128769"/>
        <dbReference type="EC" id="5.3.3.2"/>
    </reaction>
</comment>
<organism evidence="13 14">
    <name type="scientific">Suttonella indologenes</name>
    <dbReference type="NCBI Taxonomy" id="13276"/>
    <lineage>
        <taxon>Bacteria</taxon>
        <taxon>Pseudomonadati</taxon>
        <taxon>Pseudomonadota</taxon>
        <taxon>Gammaproteobacteria</taxon>
        <taxon>Cardiobacteriales</taxon>
        <taxon>Cardiobacteriaceae</taxon>
        <taxon>Suttonella</taxon>
    </lineage>
</organism>
<dbReference type="RefSeq" id="WP_115218888.1">
    <property type="nucleotide sequence ID" value="NZ_UHIA01000004.1"/>
</dbReference>
<dbReference type="EC" id="5.3.3.2" evidence="11"/>
<keyword evidence="2 11" id="KW-0963">Cytoplasm</keyword>
<feature type="binding site" evidence="11">
    <location>
        <position position="163"/>
    </location>
    <ligand>
        <name>substrate</name>
    </ligand>
</feature>
<feature type="binding site" evidence="11">
    <location>
        <begin position="295"/>
        <end position="296"/>
    </location>
    <ligand>
        <name>FMN</name>
        <dbReference type="ChEBI" id="CHEBI:58210"/>
    </ligand>
</feature>
<evidence type="ECO:0000256" key="9">
    <source>
        <dbReference type="ARBA" id="ARBA00023235"/>
    </source>
</evidence>
<dbReference type="GO" id="GO:0005737">
    <property type="term" value="C:cytoplasm"/>
    <property type="evidence" value="ECO:0007669"/>
    <property type="project" value="UniProtKB-SubCell"/>
</dbReference>